<gene>
    <name evidence="2" type="ORF">O3P69_008835</name>
</gene>
<name>A0AAW0TRZ4_SCYPA</name>
<organism evidence="2 3">
    <name type="scientific">Scylla paramamosain</name>
    <name type="common">Mud crab</name>
    <dbReference type="NCBI Taxonomy" id="85552"/>
    <lineage>
        <taxon>Eukaryota</taxon>
        <taxon>Metazoa</taxon>
        <taxon>Ecdysozoa</taxon>
        <taxon>Arthropoda</taxon>
        <taxon>Crustacea</taxon>
        <taxon>Multicrustacea</taxon>
        <taxon>Malacostraca</taxon>
        <taxon>Eumalacostraca</taxon>
        <taxon>Eucarida</taxon>
        <taxon>Decapoda</taxon>
        <taxon>Pleocyemata</taxon>
        <taxon>Brachyura</taxon>
        <taxon>Eubrachyura</taxon>
        <taxon>Portunoidea</taxon>
        <taxon>Portunidae</taxon>
        <taxon>Portuninae</taxon>
        <taxon>Scylla</taxon>
    </lineage>
</organism>
<dbReference type="EMBL" id="JARAKH010000027">
    <property type="protein sequence ID" value="KAK8389362.1"/>
    <property type="molecule type" value="Genomic_DNA"/>
</dbReference>
<proteinExistence type="predicted"/>
<comment type="caution">
    <text evidence="2">The sequence shown here is derived from an EMBL/GenBank/DDBJ whole genome shotgun (WGS) entry which is preliminary data.</text>
</comment>
<feature type="region of interest" description="Disordered" evidence="1">
    <location>
        <begin position="38"/>
        <end position="67"/>
    </location>
</feature>
<evidence type="ECO:0000313" key="2">
    <source>
        <dbReference type="EMBL" id="KAK8389362.1"/>
    </source>
</evidence>
<reference evidence="2 3" key="1">
    <citation type="submission" date="2023-03" db="EMBL/GenBank/DDBJ databases">
        <title>High-quality genome of Scylla paramamosain provides insights in environmental adaptation.</title>
        <authorList>
            <person name="Zhang L."/>
        </authorList>
    </citation>
    <scope>NUCLEOTIDE SEQUENCE [LARGE SCALE GENOMIC DNA]</scope>
    <source>
        <strain evidence="2">LZ_2023a</strain>
        <tissue evidence="2">Muscle</tissue>
    </source>
</reference>
<sequence length="101" mass="11437">MRLSCPERSSPTRGHGSKAMKKYVAAFLAAVKTAKLSEGCGSGDPAAECQWPPRSPHQPHPYWKDSHRSCRRAPPHYQRGWSRIPHNVIPVLSRYEILFET</sequence>
<evidence type="ECO:0000313" key="3">
    <source>
        <dbReference type="Proteomes" id="UP001487740"/>
    </source>
</evidence>
<dbReference type="AlphaFoldDB" id="A0AAW0TRZ4"/>
<evidence type="ECO:0000256" key="1">
    <source>
        <dbReference type="SAM" id="MobiDB-lite"/>
    </source>
</evidence>
<accession>A0AAW0TRZ4</accession>
<protein>
    <submittedName>
        <fullName evidence="2">Uncharacterized protein</fullName>
    </submittedName>
</protein>
<dbReference type="Proteomes" id="UP001487740">
    <property type="component" value="Unassembled WGS sequence"/>
</dbReference>
<keyword evidence="3" id="KW-1185">Reference proteome</keyword>